<feature type="transmembrane region" description="Helical" evidence="7">
    <location>
        <begin position="46"/>
        <end position="68"/>
    </location>
</feature>
<feature type="transmembrane region" description="Helical" evidence="7">
    <location>
        <begin position="80"/>
        <end position="99"/>
    </location>
</feature>
<feature type="transmembrane region" description="Helical" evidence="7">
    <location>
        <begin position="215"/>
        <end position="238"/>
    </location>
</feature>
<evidence type="ECO:0000313" key="8">
    <source>
        <dbReference type="EMBL" id="OIQ97155.1"/>
    </source>
</evidence>
<feature type="transmembrane region" description="Helical" evidence="7">
    <location>
        <begin position="357"/>
        <end position="380"/>
    </location>
</feature>
<evidence type="ECO:0000256" key="1">
    <source>
        <dbReference type="ARBA" id="ARBA00004651"/>
    </source>
</evidence>
<evidence type="ECO:0000256" key="6">
    <source>
        <dbReference type="ARBA" id="ARBA00023136"/>
    </source>
</evidence>
<evidence type="ECO:0000256" key="2">
    <source>
        <dbReference type="ARBA" id="ARBA00022448"/>
    </source>
</evidence>
<dbReference type="InterPro" id="IPR036259">
    <property type="entry name" value="MFS_trans_sf"/>
</dbReference>
<evidence type="ECO:0000256" key="4">
    <source>
        <dbReference type="ARBA" id="ARBA00022692"/>
    </source>
</evidence>
<dbReference type="Pfam" id="PF07690">
    <property type="entry name" value="MFS_1"/>
    <property type="match status" value="1"/>
</dbReference>
<protein>
    <submittedName>
        <fullName evidence="8">Lysophospholipid transporter LplT</fullName>
    </submittedName>
</protein>
<dbReference type="GO" id="GO:0022857">
    <property type="term" value="F:transmembrane transporter activity"/>
    <property type="evidence" value="ECO:0007669"/>
    <property type="project" value="InterPro"/>
</dbReference>
<accession>A0A1J5S5U2</accession>
<keyword evidence="6 7" id="KW-0472">Membrane</keyword>
<dbReference type="SUPFAM" id="SSF103473">
    <property type="entry name" value="MFS general substrate transporter"/>
    <property type="match status" value="1"/>
</dbReference>
<comment type="caution">
    <text evidence="8">The sequence shown here is derived from an EMBL/GenBank/DDBJ whole genome shotgun (WGS) entry which is preliminary data.</text>
</comment>
<keyword evidence="4 7" id="KW-0812">Transmembrane</keyword>
<feature type="transmembrane region" description="Helical" evidence="7">
    <location>
        <begin position="250"/>
        <end position="269"/>
    </location>
</feature>
<feature type="transmembrane region" description="Helical" evidence="7">
    <location>
        <begin position="323"/>
        <end position="345"/>
    </location>
</feature>
<keyword evidence="2" id="KW-0813">Transport</keyword>
<sequence length="410" mass="42454">MTFLFRRRFLPLFVAQFVGALSDTLYKNALAVLIIYRLPGALGLAPSVLVSLAAGLFILPFVLFSAAAGAWADRHEKSGLILRIKGAEIGVAAAAALALSLKNPLALLAVLALFGCLATAFGPLKYAILPDYLAPGELLAGNAWVEAGTFVAILLGMIGGSLLILAPHGPLLTGAALLALALTGFLASRALPPAPPQPHETPGGIRALLAARPALWRPIVGISWFWFLGATLLTQMPAYARLILGADQQVVTLMLSLFTLGVAAGAVLCARLRRHLRPGALVALGGLGLAVFSADLAWASPAAAPAGAPLLNAAAFLARPGHWRLLADLALIALSGGLYVVPLYTRLQRENAGRARAVAANNIVNALFMVASSLAGAALLARGLSLPLLLAGQGLPTLALLPWLRRQDGV</sequence>
<feature type="transmembrane region" description="Helical" evidence="7">
    <location>
        <begin position="171"/>
        <end position="191"/>
    </location>
</feature>
<reference evidence="8" key="1">
    <citation type="submission" date="2016-10" db="EMBL/GenBank/DDBJ databases">
        <title>Sequence of Gallionella enrichment culture.</title>
        <authorList>
            <person name="Poehlein A."/>
            <person name="Muehling M."/>
            <person name="Daniel R."/>
        </authorList>
    </citation>
    <scope>NUCLEOTIDE SEQUENCE</scope>
</reference>
<dbReference type="CDD" id="cd06173">
    <property type="entry name" value="MFS_MefA_like"/>
    <property type="match status" value="1"/>
</dbReference>
<gene>
    <name evidence="8" type="primary">lplT_10</name>
    <name evidence="8" type="ORF">GALL_208550</name>
</gene>
<organism evidence="8">
    <name type="scientific">mine drainage metagenome</name>
    <dbReference type="NCBI Taxonomy" id="410659"/>
    <lineage>
        <taxon>unclassified sequences</taxon>
        <taxon>metagenomes</taxon>
        <taxon>ecological metagenomes</taxon>
    </lineage>
</organism>
<dbReference type="PANTHER" id="PTHR43266">
    <property type="entry name" value="MACROLIDE-EFFLUX PROTEIN"/>
    <property type="match status" value="1"/>
</dbReference>
<dbReference type="InterPro" id="IPR011701">
    <property type="entry name" value="MFS"/>
</dbReference>
<evidence type="ECO:0000256" key="7">
    <source>
        <dbReference type="SAM" id="Phobius"/>
    </source>
</evidence>
<dbReference type="GO" id="GO:0005886">
    <property type="term" value="C:plasma membrane"/>
    <property type="evidence" value="ECO:0007669"/>
    <property type="project" value="UniProtKB-SubCell"/>
</dbReference>
<keyword evidence="3" id="KW-1003">Cell membrane</keyword>
<dbReference type="Gene3D" id="1.20.1250.20">
    <property type="entry name" value="MFS general substrate transporter like domains"/>
    <property type="match status" value="1"/>
</dbReference>
<comment type="subcellular location">
    <subcellularLocation>
        <location evidence="1">Cell membrane</location>
        <topology evidence="1">Multi-pass membrane protein</topology>
    </subcellularLocation>
</comment>
<dbReference type="PANTHER" id="PTHR43266:SF2">
    <property type="entry name" value="MAJOR FACILITATOR SUPERFAMILY (MFS) PROFILE DOMAIN-CONTAINING PROTEIN"/>
    <property type="match status" value="1"/>
</dbReference>
<name>A0A1J5S5U2_9ZZZZ</name>
<dbReference type="EMBL" id="MLJW01000137">
    <property type="protein sequence ID" value="OIQ97155.1"/>
    <property type="molecule type" value="Genomic_DNA"/>
</dbReference>
<proteinExistence type="predicted"/>
<keyword evidence="5 7" id="KW-1133">Transmembrane helix</keyword>
<feature type="transmembrane region" description="Helical" evidence="7">
    <location>
        <begin position="281"/>
        <end position="303"/>
    </location>
</feature>
<dbReference type="AlphaFoldDB" id="A0A1J5S5U2"/>
<evidence type="ECO:0000256" key="3">
    <source>
        <dbReference type="ARBA" id="ARBA00022475"/>
    </source>
</evidence>
<feature type="transmembrane region" description="Helical" evidence="7">
    <location>
        <begin position="105"/>
        <end position="124"/>
    </location>
</feature>
<evidence type="ECO:0000256" key="5">
    <source>
        <dbReference type="ARBA" id="ARBA00022989"/>
    </source>
</evidence>
<feature type="transmembrane region" description="Helical" evidence="7">
    <location>
        <begin position="144"/>
        <end position="165"/>
    </location>
</feature>